<dbReference type="GO" id="GO:0003676">
    <property type="term" value="F:nucleic acid binding"/>
    <property type="evidence" value="ECO:0007669"/>
    <property type="project" value="InterPro"/>
</dbReference>
<dbReference type="eggNOG" id="KOG1075">
    <property type="taxonomic scope" value="Eukaryota"/>
</dbReference>
<dbReference type="SUPFAM" id="SSF53098">
    <property type="entry name" value="Ribonuclease H-like"/>
    <property type="match status" value="1"/>
</dbReference>
<name>A0A1U7YSZ3_NICSY</name>
<dbReference type="KEGG" id="nsy:104250178"/>
<dbReference type="Proteomes" id="UP000189701">
    <property type="component" value="Unplaced"/>
</dbReference>
<protein>
    <submittedName>
        <fullName evidence="3">Uncharacterized protein LOC104250178</fullName>
    </submittedName>
</protein>
<dbReference type="Gene3D" id="3.30.420.10">
    <property type="entry name" value="Ribonuclease H-like superfamily/Ribonuclease H"/>
    <property type="match status" value="1"/>
</dbReference>
<feature type="domain" description="RNase H type-1" evidence="1">
    <location>
        <begin position="59"/>
        <end position="174"/>
    </location>
</feature>
<dbReference type="Pfam" id="PF13456">
    <property type="entry name" value="RVT_3"/>
    <property type="match status" value="1"/>
</dbReference>
<accession>A0A1U7YSZ3</accession>
<evidence type="ECO:0000259" key="1">
    <source>
        <dbReference type="Pfam" id="PF13456"/>
    </source>
</evidence>
<sequence length="222" mass="24643">MAQSPANGLIGGVVVLGNAVLINVTEMRVGEQEIHCLVQGKRKQNLKWKPPKFPFYKLNTDSAHNNSKSGIGDLIRNANAEWVIGFATSITAESPTTAETYALMQGLQLALDRNLLPLEVEVDSRDSLRLLTSTKDIPNNLISDCRYLLDRLGKPIVMHAYREQNGVADKLAKEGCNFELQSMVHIFDDSPVLARSLFEREKSVVQEPVLDNDWPNSSVTIL</sequence>
<dbReference type="InterPro" id="IPR012337">
    <property type="entry name" value="RNaseH-like_sf"/>
</dbReference>
<proteinExistence type="predicted"/>
<organism evidence="2 3">
    <name type="scientific">Nicotiana sylvestris</name>
    <name type="common">Wood tobacco</name>
    <name type="synonym">South American tobacco</name>
    <dbReference type="NCBI Taxonomy" id="4096"/>
    <lineage>
        <taxon>Eukaryota</taxon>
        <taxon>Viridiplantae</taxon>
        <taxon>Streptophyta</taxon>
        <taxon>Embryophyta</taxon>
        <taxon>Tracheophyta</taxon>
        <taxon>Spermatophyta</taxon>
        <taxon>Magnoliopsida</taxon>
        <taxon>eudicotyledons</taxon>
        <taxon>Gunneridae</taxon>
        <taxon>Pentapetalae</taxon>
        <taxon>asterids</taxon>
        <taxon>lamiids</taxon>
        <taxon>Solanales</taxon>
        <taxon>Solanaceae</taxon>
        <taxon>Nicotianoideae</taxon>
        <taxon>Nicotianeae</taxon>
        <taxon>Nicotiana</taxon>
    </lineage>
</organism>
<reference evidence="3" key="2">
    <citation type="submission" date="2025-08" db="UniProtKB">
        <authorList>
            <consortium name="RefSeq"/>
        </authorList>
    </citation>
    <scope>IDENTIFICATION</scope>
    <source>
        <tissue evidence="3">Leaf</tissue>
    </source>
</reference>
<dbReference type="CDD" id="cd06222">
    <property type="entry name" value="RNase_H_like"/>
    <property type="match status" value="1"/>
</dbReference>
<dbReference type="GO" id="GO:0004523">
    <property type="term" value="F:RNA-DNA hybrid ribonuclease activity"/>
    <property type="evidence" value="ECO:0007669"/>
    <property type="project" value="InterPro"/>
</dbReference>
<evidence type="ECO:0000313" key="2">
    <source>
        <dbReference type="Proteomes" id="UP000189701"/>
    </source>
</evidence>
<dbReference type="AlphaFoldDB" id="A0A1U7YSZ3"/>
<reference evidence="2" key="1">
    <citation type="journal article" date="2013" name="Genome Biol.">
        <title>Reference genomes and transcriptomes of Nicotiana sylvestris and Nicotiana tomentosiformis.</title>
        <authorList>
            <person name="Sierro N."/>
            <person name="Battey J.N."/>
            <person name="Ouadi S."/>
            <person name="Bovet L."/>
            <person name="Goepfert S."/>
            <person name="Bakaher N."/>
            <person name="Peitsch M.C."/>
            <person name="Ivanov N.V."/>
        </authorList>
    </citation>
    <scope>NUCLEOTIDE SEQUENCE [LARGE SCALE GENOMIC DNA]</scope>
</reference>
<dbReference type="PANTHER" id="PTHR47723">
    <property type="entry name" value="OS05G0353850 PROTEIN"/>
    <property type="match status" value="1"/>
</dbReference>
<dbReference type="RefSeq" id="XP_009805051.1">
    <property type="nucleotide sequence ID" value="XM_009806749.1"/>
</dbReference>
<gene>
    <name evidence="3" type="primary">LOC104250178</name>
</gene>
<dbReference type="InterPro" id="IPR053151">
    <property type="entry name" value="RNase_H-like"/>
</dbReference>
<evidence type="ECO:0000313" key="3">
    <source>
        <dbReference type="RefSeq" id="XP_009805051.1"/>
    </source>
</evidence>
<dbReference type="InterPro" id="IPR002156">
    <property type="entry name" value="RNaseH_domain"/>
</dbReference>
<dbReference type="InterPro" id="IPR044730">
    <property type="entry name" value="RNase_H-like_dom_plant"/>
</dbReference>
<dbReference type="InterPro" id="IPR036397">
    <property type="entry name" value="RNaseH_sf"/>
</dbReference>
<dbReference type="PANTHER" id="PTHR47723:SF23">
    <property type="entry name" value="REVERSE TRANSCRIPTASE-LIKE PROTEIN"/>
    <property type="match status" value="1"/>
</dbReference>
<dbReference type="GeneID" id="104250178"/>
<keyword evidence="2" id="KW-1185">Reference proteome</keyword>